<dbReference type="SUPFAM" id="SSF57756">
    <property type="entry name" value="Retrovirus zinc finger-like domains"/>
    <property type="match status" value="1"/>
</dbReference>
<feature type="compositionally biased region" description="Acidic residues" evidence="2">
    <location>
        <begin position="351"/>
        <end position="369"/>
    </location>
</feature>
<protein>
    <recommendedName>
        <fullName evidence="3">CCHC-type domain-containing protein</fullName>
    </recommendedName>
</protein>
<evidence type="ECO:0000313" key="4">
    <source>
        <dbReference type="EMBL" id="VFQ89171.1"/>
    </source>
</evidence>
<feature type="region of interest" description="Disordered" evidence="2">
    <location>
        <begin position="774"/>
        <end position="816"/>
    </location>
</feature>
<feature type="region of interest" description="Disordered" evidence="2">
    <location>
        <begin position="324"/>
        <end position="369"/>
    </location>
</feature>
<dbReference type="PROSITE" id="PS50158">
    <property type="entry name" value="ZF_CCHC"/>
    <property type="match status" value="1"/>
</dbReference>
<dbReference type="InterPro" id="IPR036875">
    <property type="entry name" value="Znf_CCHC_sf"/>
</dbReference>
<feature type="domain" description="CCHC-type" evidence="3">
    <location>
        <begin position="169"/>
        <end position="185"/>
    </location>
</feature>
<feature type="compositionally biased region" description="Acidic residues" evidence="2">
    <location>
        <begin position="789"/>
        <end position="816"/>
    </location>
</feature>
<dbReference type="Pfam" id="PF14223">
    <property type="entry name" value="Retrotran_gag_2"/>
    <property type="match status" value="1"/>
</dbReference>
<dbReference type="OrthoDB" id="1748702at2759"/>
<dbReference type="InterPro" id="IPR054722">
    <property type="entry name" value="PolX-like_BBD"/>
</dbReference>
<evidence type="ECO:0000259" key="3">
    <source>
        <dbReference type="PROSITE" id="PS50158"/>
    </source>
</evidence>
<keyword evidence="1" id="KW-0863">Zinc-finger</keyword>
<dbReference type="GO" id="GO:0003676">
    <property type="term" value="F:nucleic acid binding"/>
    <property type="evidence" value="ECO:0007669"/>
    <property type="project" value="InterPro"/>
</dbReference>
<keyword evidence="1" id="KW-0479">Metal-binding</keyword>
<dbReference type="InterPro" id="IPR001878">
    <property type="entry name" value="Znf_CCHC"/>
</dbReference>
<dbReference type="AlphaFoldDB" id="A0A484MJM6"/>
<dbReference type="Proteomes" id="UP000595140">
    <property type="component" value="Unassembled WGS sequence"/>
</dbReference>
<dbReference type="SMART" id="SM00343">
    <property type="entry name" value="ZnF_C2HC"/>
    <property type="match status" value="1"/>
</dbReference>
<dbReference type="GO" id="GO:0008270">
    <property type="term" value="F:zinc ion binding"/>
    <property type="evidence" value="ECO:0007669"/>
    <property type="project" value="UniProtKB-KW"/>
</dbReference>
<accession>A0A484MJM6</accession>
<evidence type="ECO:0000313" key="5">
    <source>
        <dbReference type="Proteomes" id="UP000595140"/>
    </source>
</evidence>
<dbReference type="EMBL" id="OOIL02003759">
    <property type="protein sequence ID" value="VFQ89171.1"/>
    <property type="molecule type" value="Genomic_DNA"/>
</dbReference>
<gene>
    <name evidence="4" type="ORF">CCAM_LOCUS30947</name>
</gene>
<dbReference type="Pfam" id="PF22936">
    <property type="entry name" value="Pol_BBD"/>
    <property type="match status" value="1"/>
</dbReference>
<reference evidence="4 5" key="1">
    <citation type="submission" date="2018-04" db="EMBL/GenBank/DDBJ databases">
        <authorList>
            <person name="Vogel A."/>
        </authorList>
    </citation>
    <scope>NUCLEOTIDE SEQUENCE [LARGE SCALE GENOMIC DNA]</scope>
</reference>
<name>A0A484MJM6_9ASTE</name>
<evidence type="ECO:0000256" key="1">
    <source>
        <dbReference type="PROSITE-ProRule" id="PRU00047"/>
    </source>
</evidence>
<dbReference type="PANTHER" id="PTHR34676:SF15">
    <property type="entry name" value="ZINC FINGER, CCHC-TYPE-RELATED"/>
    <property type="match status" value="1"/>
</dbReference>
<proteinExistence type="predicted"/>
<feature type="region of interest" description="Disordered" evidence="2">
    <location>
        <begin position="411"/>
        <end position="432"/>
    </location>
</feature>
<organism evidence="4 5">
    <name type="scientific">Cuscuta campestris</name>
    <dbReference type="NCBI Taxonomy" id="132261"/>
    <lineage>
        <taxon>Eukaryota</taxon>
        <taxon>Viridiplantae</taxon>
        <taxon>Streptophyta</taxon>
        <taxon>Embryophyta</taxon>
        <taxon>Tracheophyta</taxon>
        <taxon>Spermatophyta</taxon>
        <taxon>Magnoliopsida</taxon>
        <taxon>eudicotyledons</taxon>
        <taxon>Gunneridae</taxon>
        <taxon>Pentapetalae</taxon>
        <taxon>asterids</taxon>
        <taxon>lamiids</taxon>
        <taxon>Solanales</taxon>
        <taxon>Convolvulaceae</taxon>
        <taxon>Cuscuteae</taxon>
        <taxon>Cuscuta</taxon>
        <taxon>Cuscuta subgen. Grammica</taxon>
        <taxon>Cuscuta sect. Cleistogrammica</taxon>
    </lineage>
</organism>
<keyword evidence="1" id="KW-0862">Zinc</keyword>
<keyword evidence="5" id="KW-1185">Reference proteome</keyword>
<dbReference type="PANTHER" id="PTHR34676">
    <property type="entry name" value="DUF4219 DOMAIN-CONTAINING PROTEIN-RELATED"/>
    <property type="match status" value="1"/>
</dbReference>
<sequence length="816" mass="91997">MKKVGETTVPKTENEFDAEDIKKIESYAKAIHMLYCAVNPEDYRKISCCTTAKEVWDKLEVTYEGTDQVREAKIDFLTQEYEMFGMKEGEKIDDMFDRFSKIINDLHALKKTYTNKDLKKGIALKATKEPVEEASSDDDNEFGLVIKKFHKFMKKEFERKGSKNDGPPKCYGCGEIGHIKPRCPNAKHGKDKPGFKKQRAYISWGGDSGDESTDQEEDEAVNLCLMAHEDQSDDIQEASSVLWYLDSGCSKHMNGDASKFLQIKPAKGGNVVFGDNSKGKIIGVGSVGKSENSSIDNVLLVKDNTRLARKAICDDLADSLERVHIEDDEEDTPLYTNPQPQPEETPQVMVENEDQADEEEQEEAHEQEETELPIAWRTHRNHPLDQESHLTAVKWIMKYLARTVNVGLWTRAGPPPPGNQSPNPGRLRHPPRSASTMAMGHTFGLIPRRSAPVSSPSSLNGLWLPPRIILECYPELQAYDDLDMQLHQASLWPFVYRARKEINPALIRAFYSNLRREDNVLYSLVKSTPIELTVEQLGRIAGLPFQGNDVSHYGGEDWVLNNEGLILNELGITELKRHASGRPTIHSANPEGRLVLYIVSWIIKPRKHGHTNMHGEDLKLIHSIMHSAPINWAKFVMINMNIAASTEHDHLLPYPFLVMDILERFKVTTTVGPITKATKLWTISNQTFIKRSDNAAPRRTATVAGPAEPLARANLVSIADSLNRLHLKVDGMGRNLERLDVAVQRQGYAMNAYFQGINYVLPPLHDTFLGEVYGDEDEEDETFSHSSSPDEDQFDDAIDGDEMDVDDDEEETEDEA</sequence>
<evidence type="ECO:0000256" key="2">
    <source>
        <dbReference type="SAM" id="MobiDB-lite"/>
    </source>
</evidence>